<comment type="caution">
    <text evidence="1">The sequence shown here is derived from an EMBL/GenBank/DDBJ whole genome shotgun (WGS) entry which is preliminary data.</text>
</comment>
<organism evidence="1 2">
    <name type="scientific">Leptospira neocaledonica</name>
    <dbReference type="NCBI Taxonomy" id="2023192"/>
    <lineage>
        <taxon>Bacteria</taxon>
        <taxon>Pseudomonadati</taxon>
        <taxon>Spirochaetota</taxon>
        <taxon>Spirochaetia</taxon>
        <taxon>Leptospirales</taxon>
        <taxon>Leptospiraceae</taxon>
        <taxon>Leptospira</taxon>
    </lineage>
</organism>
<evidence type="ECO:0000313" key="2">
    <source>
        <dbReference type="Proteomes" id="UP000231843"/>
    </source>
</evidence>
<dbReference type="OrthoDB" id="3287529at2"/>
<proteinExistence type="predicted"/>
<keyword evidence="2" id="KW-1185">Reference proteome</keyword>
<sequence>MKIEEVFKTEIKESNSILSFQTTGGGSWEVWDRFIAIDGKQAYHIGNICGTCNFFFERMEGANQKVSQKSILETLSNDIIELNSNEYMEIEKLIPKGNYYVLKIRIVPRYVQLGTADDYFSNEQIEAWGIDGFWGLPHYPKTNYYRMEDYQVNKTSKIYNFLIPMVPSSWLDDKTIKDYEIKFSNSIIPTAIAISHLDVKEPAVYSDETVLSEHICFANYLIDGHHKIFASSQVGKEISLISFLSVDNNIASEEDIKNFIGNLSNGG</sequence>
<protein>
    <submittedName>
        <fullName evidence="1">Uncharacterized protein</fullName>
    </submittedName>
</protein>
<dbReference type="RefSeq" id="WP_100770232.1">
    <property type="nucleotide sequence ID" value="NZ_NPEA01000016.1"/>
</dbReference>
<dbReference type="AlphaFoldDB" id="A0A2M9ZT99"/>
<dbReference type="EMBL" id="NPEA01000016">
    <property type="protein sequence ID" value="PJZ75322.1"/>
    <property type="molecule type" value="Genomic_DNA"/>
</dbReference>
<reference evidence="1 2" key="1">
    <citation type="submission" date="2017-07" db="EMBL/GenBank/DDBJ databases">
        <title>Leptospira spp. isolated from tropical soils.</title>
        <authorList>
            <person name="Thibeaux R."/>
            <person name="Iraola G."/>
            <person name="Ferres I."/>
            <person name="Bierque E."/>
            <person name="Girault D."/>
            <person name="Soupe-Gilbert M.-E."/>
            <person name="Picardeau M."/>
            <person name="Goarant C."/>
        </authorList>
    </citation>
    <scope>NUCLEOTIDE SEQUENCE [LARGE SCALE GENOMIC DNA]</scope>
    <source>
        <strain evidence="1 2">ES4-C-A1</strain>
    </source>
</reference>
<gene>
    <name evidence="1" type="ORF">CH365_19575</name>
</gene>
<accession>A0A2M9ZT99</accession>
<name>A0A2M9ZT99_9LEPT</name>
<evidence type="ECO:0000313" key="1">
    <source>
        <dbReference type="EMBL" id="PJZ75322.1"/>
    </source>
</evidence>
<dbReference type="Proteomes" id="UP000231843">
    <property type="component" value="Unassembled WGS sequence"/>
</dbReference>